<dbReference type="InterPro" id="IPR036136">
    <property type="entry name" value="Nit/Sulf_reduc_fer-like_dom_sf"/>
</dbReference>
<dbReference type="Gene3D" id="3.30.413.10">
    <property type="entry name" value="Sulfite Reductase Hemoprotein, domain 1"/>
    <property type="match status" value="2"/>
</dbReference>
<keyword evidence="5" id="KW-0408">Iron</keyword>
<dbReference type="Gene3D" id="3.90.480.10">
    <property type="entry name" value="Sulfite Reductase Hemoprotein,Domain 2"/>
    <property type="match status" value="1"/>
</dbReference>
<accession>E8X6S1</accession>
<evidence type="ECO:0000256" key="2">
    <source>
        <dbReference type="ARBA" id="ARBA00022617"/>
    </source>
</evidence>
<keyword evidence="2" id="KW-0349">Heme</keyword>
<protein>
    <submittedName>
        <fullName evidence="8">Precorrin-3B synthase</fullName>
    </submittedName>
</protein>
<sequence>MRLGENFCPGILHAVPAKDGQLIRIRVPGGLISAAQLAAVASLAASHANGEIELTSRSNLQLRAIQPSSLPYIVTTLTEAGLLPSSAHDRVRNLVTSPFAGIDPAASLDTRPLIRALDQRLIANDLFLQLHPKFTFGIEANPTRFTYEVEDLGLQAFDSTHRLSLSLAGKDTGCSVAPEDAVVCLLTAAEACIDLAKQHNVPVRTKRLTAIPGVLETLLKTLSPLLEPTTNPARGPDVRRDVIGPHPALTPGHLNLVPSIPLGHLTASQATNIATLATQHNADLHLAPWRGIVLGNLTPKAAALIAPQLAALGLPLDATNGFEGIAACAGISRCDASLADVRADAARLATYLATRPHIPGWTIHLSGCEKQCALRHSASAALIATPAGYTLRLPNHPEAHSLPSAAAIASILQSHTEALAS</sequence>
<dbReference type="OrthoDB" id="105450at2"/>
<name>E8X6S1_GRATM</name>
<gene>
    <name evidence="8" type="ordered locus">AciX9_3945</name>
</gene>
<dbReference type="NCBIfam" id="TIGR02435">
    <property type="entry name" value="CobG"/>
    <property type="match status" value="1"/>
</dbReference>
<dbReference type="InterPro" id="IPR005117">
    <property type="entry name" value="NiRdtase/SiRdtase_haem-b_fer"/>
</dbReference>
<dbReference type="SUPFAM" id="SSF56014">
    <property type="entry name" value="Nitrite and sulphite reductase 4Fe-4S domain-like"/>
    <property type="match status" value="2"/>
</dbReference>
<geneLocation type="plasmid" evidence="8 9">
    <name>pACIX902</name>
</geneLocation>
<keyword evidence="4" id="KW-0560">Oxidoreductase</keyword>
<dbReference type="AlphaFoldDB" id="E8X6S1"/>
<evidence type="ECO:0000256" key="6">
    <source>
        <dbReference type="ARBA" id="ARBA00023014"/>
    </source>
</evidence>
<dbReference type="EMBL" id="CP002482">
    <property type="protein sequence ID" value="ADW71221.1"/>
    <property type="molecule type" value="Genomic_DNA"/>
</dbReference>
<dbReference type="InterPro" id="IPR012798">
    <property type="entry name" value="Cbl_synth_CobG-like"/>
</dbReference>
<dbReference type="InterPro" id="IPR045854">
    <property type="entry name" value="NO2/SO3_Rdtase_4Fe4S_sf"/>
</dbReference>
<dbReference type="KEGG" id="acm:AciX9_3945"/>
<evidence type="ECO:0000256" key="4">
    <source>
        <dbReference type="ARBA" id="ARBA00023002"/>
    </source>
</evidence>
<evidence type="ECO:0000313" key="9">
    <source>
        <dbReference type="Proteomes" id="UP000000343"/>
    </source>
</evidence>
<evidence type="ECO:0000313" key="8">
    <source>
        <dbReference type="EMBL" id="ADW71221.1"/>
    </source>
</evidence>
<dbReference type="RefSeq" id="WP_013582239.1">
    <property type="nucleotide sequence ID" value="NC_015065.1"/>
</dbReference>
<dbReference type="PANTHER" id="PTHR32439:SF9">
    <property type="entry name" value="BLR3264 PROTEIN"/>
    <property type="match status" value="1"/>
</dbReference>
<evidence type="ECO:0000256" key="1">
    <source>
        <dbReference type="ARBA" id="ARBA00022485"/>
    </source>
</evidence>
<dbReference type="Proteomes" id="UP000000343">
    <property type="component" value="Plasmid pACIX902"/>
</dbReference>
<dbReference type="GO" id="GO:0046872">
    <property type="term" value="F:metal ion binding"/>
    <property type="evidence" value="ECO:0007669"/>
    <property type="project" value="UniProtKB-KW"/>
</dbReference>
<feature type="domain" description="Nitrite/Sulfite reductase ferredoxin-like" evidence="7">
    <location>
        <begin position="252"/>
        <end position="310"/>
    </location>
</feature>
<proteinExistence type="predicted"/>
<dbReference type="GO" id="GO:0051539">
    <property type="term" value="F:4 iron, 4 sulfur cluster binding"/>
    <property type="evidence" value="ECO:0007669"/>
    <property type="project" value="UniProtKB-KW"/>
</dbReference>
<evidence type="ECO:0000256" key="5">
    <source>
        <dbReference type="ARBA" id="ARBA00023004"/>
    </source>
</evidence>
<keyword evidence="8" id="KW-0614">Plasmid</keyword>
<dbReference type="InterPro" id="IPR051329">
    <property type="entry name" value="NIR_SIR_4Fe-4S"/>
</dbReference>
<dbReference type="PANTHER" id="PTHR32439">
    <property type="entry name" value="FERREDOXIN--NITRITE REDUCTASE, CHLOROPLASTIC"/>
    <property type="match status" value="1"/>
</dbReference>
<evidence type="ECO:0000256" key="3">
    <source>
        <dbReference type="ARBA" id="ARBA00022723"/>
    </source>
</evidence>
<feature type="domain" description="Nitrite/Sulfite reductase ferredoxin-like" evidence="7">
    <location>
        <begin position="18"/>
        <end position="79"/>
    </location>
</feature>
<dbReference type="GO" id="GO:0016491">
    <property type="term" value="F:oxidoreductase activity"/>
    <property type="evidence" value="ECO:0007669"/>
    <property type="project" value="UniProtKB-KW"/>
</dbReference>
<dbReference type="HOGENOM" id="CLU_015667_3_0_0"/>
<keyword evidence="9" id="KW-1185">Reference proteome</keyword>
<reference evidence="9" key="1">
    <citation type="submission" date="2011-01" db="EMBL/GenBank/DDBJ databases">
        <title>Complete sequence of plasmid2 of Acidobacterium sp. MP5ACTX9.</title>
        <authorList>
            <consortium name="US DOE Joint Genome Institute"/>
            <person name="Lucas S."/>
            <person name="Copeland A."/>
            <person name="Lapidus A."/>
            <person name="Cheng J.-F."/>
            <person name="Goodwin L."/>
            <person name="Pitluck S."/>
            <person name="Teshima H."/>
            <person name="Detter J.C."/>
            <person name="Han C."/>
            <person name="Tapia R."/>
            <person name="Land M."/>
            <person name="Hauser L."/>
            <person name="Kyrpides N."/>
            <person name="Ivanova N."/>
            <person name="Ovchinnikova G."/>
            <person name="Pagani I."/>
            <person name="Rawat S.R."/>
            <person name="Mannisto M."/>
            <person name="Haggblom M.M."/>
            <person name="Woyke T."/>
        </authorList>
    </citation>
    <scope>NUCLEOTIDE SEQUENCE [LARGE SCALE GENOMIC DNA]</scope>
    <source>
        <strain evidence="9">MP5ACTX9</strain>
        <plasmid evidence="9">Plasmid pACIX902</plasmid>
    </source>
</reference>
<dbReference type="Pfam" id="PF03460">
    <property type="entry name" value="NIR_SIR_ferr"/>
    <property type="match status" value="2"/>
</dbReference>
<keyword evidence="1" id="KW-0004">4Fe-4S</keyword>
<dbReference type="SUPFAM" id="SSF55124">
    <property type="entry name" value="Nitrite/Sulfite reductase N-terminal domain-like"/>
    <property type="match status" value="2"/>
</dbReference>
<keyword evidence="3" id="KW-0479">Metal-binding</keyword>
<keyword evidence="6" id="KW-0411">Iron-sulfur</keyword>
<evidence type="ECO:0000259" key="7">
    <source>
        <dbReference type="Pfam" id="PF03460"/>
    </source>
</evidence>
<organism evidence="9">
    <name type="scientific">Granulicella tundricola (strain ATCC BAA-1859 / DSM 23138 / MP5ACTX9)</name>
    <dbReference type="NCBI Taxonomy" id="1198114"/>
    <lineage>
        <taxon>Bacteria</taxon>
        <taxon>Pseudomonadati</taxon>
        <taxon>Acidobacteriota</taxon>
        <taxon>Terriglobia</taxon>
        <taxon>Terriglobales</taxon>
        <taxon>Acidobacteriaceae</taxon>
        <taxon>Granulicella</taxon>
    </lineage>
</organism>